<evidence type="ECO:0000259" key="2">
    <source>
        <dbReference type="PROSITE" id="PS50097"/>
    </source>
</evidence>
<feature type="domain" description="BTB" evidence="2">
    <location>
        <begin position="45"/>
        <end position="78"/>
    </location>
</feature>
<accession>A0A183BTW8</accession>
<evidence type="ECO:0000256" key="1">
    <source>
        <dbReference type="SAM" id="SignalP"/>
    </source>
</evidence>
<dbReference type="AlphaFoldDB" id="A0A183BTW8"/>
<reference evidence="4" key="2">
    <citation type="submission" date="2016-06" db="UniProtKB">
        <authorList>
            <consortium name="WormBaseParasite"/>
        </authorList>
    </citation>
    <scope>IDENTIFICATION</scope>
</reference>
<dbReference type="SUPFAM" id="SSF54695">
    <property type="entry name" value="POZ domain"/>
    <property type="match status" value="1"/>
</dbReference>
<dbReference type="InterPro" id="IPR011333">
    <property type="entry name" value="SKP1/BTB/POZ_sf"/>
</dbReference>
<dbReference type="WBParaSite" id="GPLIN_000405400">
    <property type="protein sequence ID" value="GPLIN_000405400"/>
    <property type="gene ID" value="GPLIN_000405400"/>
</dbReference>
<dbReference type="PROSITE" id="PS50097">
    <property type="entry name" value="BTB"/>
    <property type="match status" value="1"/>
</dbReference>
<dbReference type="InterPro" id="IPR000210">
    <property type="entry name" value="BTB/POZ_dom"/>
</dbReference>
<evidence type="ECO:0000313" key="3">
    <source>
        <dbReference type="Proteomes" id="UP000050741"/>
    </source>
</evidence>
<feature type="chain" id="PRO_5008146624" evidence="1">
    <location>
        <begin position="20"/>
        <end position="127"/>
    </location>
</feature>
<evidence type="ECO:0000313" key="4">
    <source>
        <dbReference type="WBParaSite" id="GPLIN_000405400"/>
    </source>
</evidence>
<dbReference type="Gene3D" id="3.30.710.10">
    <property type="entry name" value="Potassium Channel Kv1.1, Chain A"/>
    <property type="match status" value="1"/>
</dbReference>
<reference evidence="3" key="1">
    <citation type="submission" date="2014-05" db="EMBL/GenBank/DDBJ databases">
        <title>The genome and life-stage specific transcriptomes of Globodera pallida elucidate key aspects of plant parasitism by a cyst nematode.</title>
        <authorList>
            <person name="Cotton J.A."/>
            <person name="Lilley C.J."/>
            <person name="Jones L.M."/>
            <person name="Kikuchi T."/>
            <person name="Reid A.J."/>
            <person name="Thorpe P."/>
            <person name="Tsai I.J."/>
            <person name="Beasley H."/>
            <person name="Blok V."/>
            <person name="Cock P.J.A."/>
            <person name="Van den Akker S.E."/>
            <person name="Holroyd N."/>
            <person name="Hunt M."/>
            <person name="Mantelin S."/>
            <person name="Naghra H."/>
            <person name="Pain A."/>
            <person name="Palomares-Rius J.E."/>
            <person name="Zarowiecki M."/>
            <person name="Berriman M."/>
            <person name="Jones J.T."/>
            <person name="Urwin P.E."/>
        </authorList>
    </citation>
    <scope>NUCLEOTIDE SEQUENCE [LARGE SCALE GENOMIC DNA]</scope>
    <source>
        <strain evidence="3">Lindley</strain>
    </source>
</reference>
<keyword evidence="3" id="KW-1185">Reference proteome</keyword>
<keyword evidence="1" id="KW-0732">Signal</keyword>
<dbReference type="Proteomes" id="UP000050741">
    <property type="component" value="Unassembled WGS sequence"/>
</dbReference>
<name>A0A183BTW8_GLOPA</name>
<feature type="signal peptide" evidence="1">
    <location>
        <begin position="1"/>
        <end position="19"/>
    </location>
</feature>
<sequence length="127" mass="14166">MNIFIVILLFEVIVGINHAHQKNAVTKANSLVERMKHLLDTGHRADVYFLVGEGDEKELLPAHKAILEKASDLFEEMFRYDEGNAKSAAEGTGAQGWTSPVPESASRVYHQFAGVNLSIINFHNFEL</sequence>
<organism evidence="3 4">
    <name type="scientific">Globodera pallida</name>
    <name type="common">Potato cyst nematode worm</name>
    <name type="synonym">Heterodera pallida</name>
    <dbReference type="NCBI Taxonomy" id="36090"/>
    <lineage>
        <taxon>Eukaryota</taxon>
        <taxon>Metazoa</taxon>
        <taxon>Ecdysozoa</taxon>
        <taxon>Nematoda</taxon>
        <taxon>Chromadorea</taxon>
        <taxon>Rhabditida</taxon>
        <taxon>Tylenchina</taxon>
        <taxon>Tylenchomorpha</taxon>
        <taxon>Tylenchoidea</taxon>
        <taxon>Heteroderidae</taxon>
        <taxon>Heteroderinae</taxon>
        <taxon>Globodera</taxon>
    </lineage>
</organism>
<proteinExistence type="predicted"/>
<dbReference type="Pfam" id="PF00651">
    <property type="entry name" value="BTB"/>
    <property type="match status" value="1"/>
</dbReference>
<protein>
    <submittedName>
        <fullName evidence="4">BTB domain-containing protein</fullName>
    </submittedName>
</protein>